<reference evidence="1 2" key="1">
    <citation type="journal article" date="2018" name="Nat. Genet.">
        <title>The Rosa genome provides new insights in the design of modern roses.</title>
        <authorList>
            <person name="Bendahmane M."/>
        </authorList>
    </citation>
    <scope>NUCLEOTIDE SEQUENCE [LARGE SCALE GENOMIC DNA]</scope>
    <source>
        <strain evidence="2">cv. Old Blush</strain>
    </source>
</reference>
<keyword evidence="2" id="KW-1185">Reference proteome</keyword>
<protein>
    <submittedName>
        <fullName evidence="1">Uncharacterized protein</fullName>
    </submittedName>
</protein>
<organism evidence="1 2">
    <name type="scientific">Rosa chinensis</name>
    <name type="common">China rose</name>
    <dbReference type="NCBI Taxonomy" id="74649"/>
    <lineage>
        <taxon>Eukaryota</taxon>
        <taxon>Viridiplantae</taxon>
        <taxon>Streptophyta</taxon>
        <taxon>Embryophyta</taxon>
        <taxon>Tracheophyta</taxon>
        <taxon>Spermatophyta</taxon>
        <taxon>Magnoliopsida</taxon>
        <taxon>eudicotyledons</taxon>
        <taxon>Gunneridae</taxon>
        <taxon>Pentapetalae</taxon>
        <taxon>rosids</taxon>
        <taxon>fabids</taxon>
        <taxon>Rosales</taxon>
        <taxon>Rosaceae</taxon>
        <taxon>Rosoideae</taxon>
        <taxon>Rosoideae incertae sedis</taxon>
        <taxon>Rosa</taxon>
    </lineage>
</organism>
<sequence>MKKDPSSSMLHAVMKNVAKLSYELKATYKLWMLFSCVVISDRYILIIV</sequence>
<dbReference type="AlphaFoldDB" id="A0A2P6RM77"/>
<dbReference type="Proteomes" id="UP000238479">
    <property type="component" value="Chromosome 2"/>
</dbReference>
<proteinExistence type="predicted"/>
<evidence type="ECO:0000313" key="2">
    <source>
        <dbReference type="Proteomes" id="UP000238479"/>
    </source>
</evidence>
<name>A0A2P6RM77_ROSCH</name>
<comment type="caution">
    <text evidence="1">The sequence shown here is derived from an EMBL/GenBank/DDBJ whole genome shotgun (WGS) entry which is preliminary data.</text>
</comment>
<dbReference type="EMBL" id="PDCK01000040">
    <property type="protein sequence ID" value="PRQ47527.1"/>
    <property type="molecule type" value="Genomic_DNA"/>
</dbReference>
<gene>
    <name evidence="1" type="ORF">RchiOBHm_Chr2g0100641</name>
</gene>
<dbReference type="Gramene" id="PRQ47527">
    <property type="protein sequence ID" value="PRQ47527"/>
    <property type="gene ID" value="RchiOBHm_Chr2g0100641"/>
</dbReference>
<evidence type="ECO:0000313" key="1">
    <source>
        <dbReference type="EMBL" id="PRQ47527.1"/>
    </source>
</evidence>
<accession>A0A2P6RM77</accession>